<dbReference type="GO" id="GO:0000981">
    <property type="term" value="F:DNA-binding transcription factor activity, RNA polymerase II-specific"/>
    <property type="evidence" value="ECO:0007669"/>
    <property type="project" value="TreeGrafter"/>
</dbReference>
<dbReference type="PROSITE" id="PS50071">
    <property type="entry name" value="HOMEOBOX_2"/>
    <property type="match status" value="1"/>
</dbReference>
<dbReference type="GO" id="GO:0000978">
    <property type="term" value="F:RNA polymerase II cis-regulatory region sequence-specific DNA binding"/>
    <property type="evidence" value="ECO:0007669"/>
    <property type="project" value="TreeGrafter"/>
</dbReference>
<feature type="region of interest" description="Disordered" evidence="5">
    <location>
        <begin position="48"/>
        <end position="67"/>
    </location>
</feature>
<dbReference type="AlphaFoldDB" id="A0AAV2AL81"/>
<dbReference type="SMART" id="SM00389">
    <property type="entry name" value="HOX"/>
    <property type="match status" value="1"/>
</dbReference>
<comment type="caution">
    <text evidence="7">The sequence shown here is derived from an EMBL/GenBank/DDBJ whole genome shotgun (WGS) entry which is preliminary data.</text>
</comment>
<feature type="compositionally biased region" description="Polar residues" evidence="5">
    <location>
        <begin position="51"/>
        <end position="62"/>
    </location>
</feature>
<dbReference type="Pfam" id="PF00046">
    <property type="entry name" value="Homeodomain"/>
    <property type="match status" value="1"/>
</dbReference>
<dbReference type="CDD" id="cd00086">
    <property type="entry name" value="homeodomain"/>
    <property type="match status" value="1"/>
</dbReference>
<feature type="DNA-binding region" description="Homeobox" evidence="3">
    <location>
        <begin position="121"/>
        <end position="180"/>
    </location>
</feature>
<dbReference type="Gene3D" id="1.10.10.60">
    <property type="entry name" value="Homeodomain-like"/>
    <property type="match status" value="1"/>
</dbReference>
<comment type="similarity">
    <text evidence="2">Belongs to the paired homeobox family. Bicoid subfamily.</text>
</comment>
<dbReference type="GO" id="GO:0005634">
    <property type="term" value="C:nucleus"/>
    <property type="evidence" value="ECO:0007669"/>
    <property type="project" value="UniProtKB-SubCell"/>
</dbReference>
<keyword evidence="3 4" id="KW-0539">Nucleus</keyword>
<dbReference type="Proteomes" id="UP001497382">
    <property type="component" value="Unassembled WGS sequence"/>
</dbReference>
<accession>A0AAV2AL81</accession>
<proteinExistence type="inferred from homology"/>
<evidence type="ECO:0000313" key="8">
    <source>
        <dbReference type="Proteomes" id="UP001497382"/>
    </source>
</evidence>
<comment type="subcellular location">
    <subcellularLocation>
        <location evidence="1 3 4">Nucleus</location>
    </subcellularLocation>
</comment>
<dbReference type="InterPro" id="IPR009057">
    <property type="entry name" value="Homeodomain-like_sf"/>
</dbReference>
<keyword evidence="8" id="KW-1185">Reference proteome</keyword>
<dbReference type="SUPFAM" id="SSF46689">
    <property type="entry name" value="Homeodomain-like"/>
    <property type="match status" value="1"/>
</dbReference>
<evidence type="ECO:0000256" key="5">
    <source>
        <dbReference type="SAM" id="MobiDB-lite"/>
    </source>
</evidence>
<sequence length="182" mass="20340">MLPGYPAFHTPYPCCLVSDFFKSYPQAPPNSQRTAPSFSIDSILSRDSSSVTGRLPTSSGITPTGPAGPSTLWAATTAPLHYHYAGAELCGYTGVLSPYLSSSPVFLGGVHQGGGNHHRRKRRHRTIFTEEQLEQLEAAFEKTHYPDVLLREELALRVDLKEERVEVRYFNHRLLEENKLIK</sequence>
<keyword evidence="3 4" id="KW-0371">Homeobox</keyword>
<dbReference type="PANTHER" id="PTHR46643">
    <property type="entry name" value="HOMEOBOX PROTEIN GOOSECOID-RELATED"/>
    <property type="match status" value="1"/>
</dbReference>
<dbReference type="InterPro" id="IPR001356">
    <property type="entry name" value="HD"/>
</dbReference>
<reference evidence="7 8" key="1">
    <citation type="submission" date="2024-04" db="EMBL/GenBank/DDBJ databases">
        <authorList>
            <person name="Rising A."/>
            <person name="Reimegard J."/>
            <person name="Sonavane S."/>
            <person name="Akerstrom W."/>
            <person name="Nylinder S."/>
            <person name="Hedman E."/>
            <person name="Kallberg Y."/>
        </authorList>
    </citation>
    <scope>NUCLEOTIDE SEQUENCE [LARGE SCALE GENOMIC DNA]</scope>
</reference>
<feature type="domain" description="Homeobox" evidence="6">
    <location>
        <begin position="119"/>
        <end position="179"/>
    </location>
</feature>
<evidence type="ECO:0000259" key="6">
    <source>
        <dbReference type="PROSITE" id="PS50071"/>
    </source>
</evidence>
<dbReference type="InterPro" id="IPR051440">
    <property type="entry name" value="Goosecoid-like_HB"/>
</dbReference>
<evidence type="ECO:0000256" key="3">
    <source>
        <dbReference type="PROSITE-ProRule" id="PRU00108"/>
    </source>
</evidence>
<evidence type="ECO:0000256" key="4">
    <source>
        <dbReference type="RuleBase" id="RU000682"/>
    </source>
</evidence>
<evidence type="ECO:0000256" key="1">
    <source>
        <dbReference type="ARBA" id="ARBA00004123"/>
    </source>
</evidence>
<dbReference type="EMBL" id="CAXIEN010000168">
    <property type="protein sequence ID" value="CAL1283458.1"/>
    <property type="molecule type" value="Genomic_DNA"/>
</dbReference>
<name>A0AAV2AL81_9ARAC</name>
<evidence type="ECO:0000256" key="2">
    <source>
        <dbReference type="ARBA" id="ARBA00006503"/>
    </source>
</evidence>
<gene>
    <name evidence="7" type="ORF">LARSCL_LOCUS12615</name>
</gene>
<organism evidence="7 8">
    <name type="scientific">Larinioides sclopetarius</name>
    <dbReference type="NCBI Taxonomy" id="280406"/>
    <lineage>
        <taxon>Eukaryota</taxon>
        <taxon>Metazoa</taxon>
        <taxon>Ecdysozoa</taxon>
        <taxon>Arthropoda</taxon>
        <taxon>Chelicerata</taxon>
        <taxon>Arachnida</taxon>
        <taxon>Araneae</taxon>
        <taxon>Araneomorphae</taxon>
        <taxon>Entelegynae</taxon>
        <taxon>Araneoidea</taxon>
        <taxon>Araneidae</taxon>
        <taxon>Larinioides</taxon>
    </lineage>
</organism>
<protein>
    <recommendedName>
        <fullName evidence="6">Homeobox domain-containing protein</fullName>
    </recommendedName>
</protein>
<keyword evidence="3 4" id="KW-0238">DNA-binding</keyword>
<evidence type="ECO:0000313" key="7">
    <source>
        <dbReference type="EMBL" id="CAL1283458.1"/>
    </source>
</evidence>